<accession>A0A9P6E174</accession>
<protein>
    <submittedName>
        <fullName evidence="1">Uncharacterized protein</fullName>
    </submittedName>
</protein>
<name>A0A9P6E174_9AGAM</name>
<dbReference type="Proteomes" id="UP000886523">
    <property type="component" value="Unassembled WGS sequence"/>
</dbReference>
<dbReference type="EMBL" id="MU128928">
    <property type="protein sequence ID" value="KAF9518020.1"/>
    <property type="molecule type" value="Genomic_DNA"/>
</dbReference>
<evidence type="ECO:0000313" key="1">
    <source>
        <dbReference type="EMBL" id="KAF9518020.1"/>
    </source>
</evidence>
<sequence length="183" mass="20738">MLPSSRWMLRTMEETEQLRLMRMLSRVPDSRPLIAVLFEARAQSQLLDGVTLNLMRMVKKPGSSPPGQPQPQWHSSHILLCDATLDPLREKEPKFLSTQTIGKSIPTTDYHRSSRMLCTYRSSGTKRHLIRLFSSTASSTSSSSLSDRSMPLIMDLSGLEKSTVFPRTWRSGTLRSSCHRIGF</sequence>
<dbReference type="OrthoDB" id="2340858at2759"/>
<keyword evidence="2" id="KW-1185">Reference proteome</keyword>
<organism evidence="1 2">
    <name type="scientific">Hydnum rufescens UP504</name>
    <dbReference type="NCBI Taxonomy" id="1448309"/>
    <lineage>
        <taxon>Eukaryota</taxon>
        <taxon>Fungi</taxon>
        <taxon>Dikarya</taxon>
        <taxon>Basidiomycota</taxon>
        <taxon>Agaricomycotina</taxon>
        <taxon>Agaricomycetes</taxon>
        <taxon>Cantharellales</taxon>
        <taxon>Hydnaceae</taxon>
        <taxon>Hydnum</taxon>
    </lineage>
</organism>
<proteinExistence type="predicted"/>
<evidence type="ECO:0000313" key="2">
    <source>
        <dbReference type="Proteomes" id="UP000886523"/>
    </source>
</evidence>
<comment type="caution">
    <text evidence="1">The sequence shown here is derived from an EMBL/GenBank/DDBJ whole genome shotgun (WGS) entry which is preliminary data.</text>
</comment>
<gene>
    <name evidence="1" type="ORF">BS47DRAFT_426804</name>
</gene>
<reference evidence="1" key="1">
    <citation type="journal article" date="2020" name="Nat. Commun.">
        <title>Large-scale genome sequencing of mycorrhizal fungi provides insights into the early evolution of symbiotic traits.</title>
        <authorList>
            <person name="Miyauchi S."/>
            <person name="Kiss E."/>
            <person name="Kuo A."/>
            <person name="Drula E."/>
            <person name="Kohler A."/>
            <person name="Sanchez-Garcia M."/>
            <person name="Morin E."/>
            <person name="Andreopoulos B."/>
            <person name="Barry K.W."/>
            <person name="Bonito G."/>
            <person name="Buee M."/>
            <person name="Carver A."/>
            <person name="Chen C."/>
            <person name="Cichocki N."/>
            <person name="Clum A."/>
            <person name="Culley D."/>
            <person name="Crous P.W."/>
            <person name="Fauchery L."/>
            <person name="Girlanda M."/>
            <person name="Hayes R.D."/>
            <person name="Keri Z."/>
            <person name="LaButti K."/>
            <person name="Lipzen A."/>
            <person name="Lombard V."/>
            <person name="Magnuson J."/>
            <person name="Maillard F."/>
            <person name="Murat C."/>
            <person name="Nolan M."/>
            <person name="Ohm R.A."/>
            <person name="Pangilinan J."/>
            <person name="Pereira M.F."/>
            <person name="Perotto S."/>
            <person name="Peter M."/>
            <person name="Pfister S."/>
            <person name="Riley R."/>
            <person name="Sitrit Y."/>
            <person name="Stielow J.B."/>
            <person name="Szollosi G."/>
            <person name="Zifcakova L."/>
            <person name="Stursova M."/>
            <person name="Spatafora J.W."/>
            <person name="Tedersoo L."/>
            <person name="Vaario L.M."/>
            <person name="Yamada A."/>
            <person name="Yan M."/>
            <person name="Wang P."/>
            <person name="Xu J."/>
            <person name="Bruns T."/>
            <person name="Baldrian P."/>
            <person name="Vilgalys R."/>
            <person name="Dunand C."/>
            <person name="Henrissat B."/>
            <person name="Grigoriev I.V."/>
            <person name="Hibbett D."/>
            <person name="Nagy L.G."/>
            <person name="Martin F.M."/>
        </authorList>
    </citation>
    <scope>NUCLEOTIDE SEQUENCE</scope>
    <source>
        <strain evidence="1">UP504</strain>
    </source>
</reference>
<dbReference type="AlphaFoldDB" id="A0A9P6E174"/>